<evidence type="ECO:0000313" key="4">
    <source>
        <dbReference type="Proteomes" id="UP000186102"/>
    </source>
</evidence>
<accession>A0A1Q8R2N4</accession>
<dbReference type="Gene3D" id="1.10.260.40">
    <property type="entry name" value="lambda repressor-like DNA-binding domains"/>
    <property type="match status" value="1"/>
</dbReference>
<dbReference type="STRING" id="1888891.DSOL_0528"/>
<dbReference type="AlphaFoldDB" id="A0A1Q8R2N4"/>
<comment type="caution">
    <text evidence="3">The sequence shown here is derived from an EMBL/GenBank/DDBJ whole genome shotgun (WGS) entry which is preliminary data.</text>
</comment>
<keyword evidence="4" id="KW-1185">Reference proteome</keyword>
<sequence length="258" mass="27701">MAGEGQMLRAAREEKQWSLTYTEEITKIRVRYIQALEAEEYEILPGTTYAKGYLRTYSKQLGLNPDEIIALYNPTLTPEAGTLQIRPQMPMIKSRPLWVRPVKVGIMAAVAIGLVFGISYWTQSHEKIAETPYTAPLPSAPKTETSAPAPSVPTPSVPASQSSPSNVVAATQDGLTAQLVFTQPCWIVVQVDGQPSFQGTFASGTSKEVKGASKIELVSVGNAGGLSVTLNGKALPTLGKSGEVLRNVVLTPDMLKSL</sequence>
<protein>
    <submittedName>
        <fullName evidence="3">Transcriptional regulator in cluster with unspecified monosaccharide ABC transport system</fullName>
    </submittedName>
</protein>
<dbReference type="EMBL" id="MLBF01000002">
    <property type="protein sequence ID" value="OLN33818.1"/>
    <property type="molecule type" value="Genomic_DNA"/>
</dbReference>
<reference evidence="3 4" key="1">
    <citation type="submission" date="2016-09" db="EMBL/GenBank/DDBJ databases">
        <title>Complete genome of Desulfosporosinus sp. OL.</title>
        <authorList>
            <person name="Mardanov A."/>
            <person name="Beletsky A."/>
            <person name="Panova A."/>
            <person name="Karnachuk O."/>
            <person name="Ravin N."/>
        </authorList>
    </citation>
    <scope>NUCLEOTIDE SEQUENCE [LARGE SCALE GENOMIC DNA]</scope>
    <source>
        <strain evidence="3 4">OL</strain>
    </source>
</reference>
<proteinExistence type="predicted"/>
<organism evidence="3 4">
    <name type="scientific">Desulfosporosinus metallidurans</name>
    <dbReference type="NCBI Taxonomy" id="1888891"/>
    <lineage>
        <taxon>Bacteria</taxon>
        <taxon>Bacillati</taxon>
        <taxon>Bacillota</taxon>
        <taxon>Clostridia</taxon>
        <taxon>Eubacteriales</taxon>
        <taxon>Desulfitobacteriaceae</taxon>
        <taxon>Desulfosporosinus</taxon>
    </lineage>
</organism>
<dbReference type="InterPro" id="IPR025194">
    <property type="entry name" value="RodZ-like_C"/>
</dbReference>
<feature type="region of interest" description="Disordered" evidence="1">
    <location>
        <begin position="133"/>
        <end position="165"/>
    </location>
</feature>
<dbReference type="Proteomes" id="UP000186102">
    <property type="component" value="Unassembled WGS sequence"/>
</dbReference>
<gene>
    <name evidence="3" type="ORF">DSOL_0528</name>
</gene>
<dbReference type="OrthoDB" id="9797543at2"/>
<dbReference type="InterPro" id="IPR050400">
    <property type="entry name" value="Bact_Cytoskel_RodZ"/>
</dbReference>
<dbReference type="Pfam" id="PF13464">
    <property type="entry name" value="RodZ_C"/>
    <property type="match status" value="1"/>
</dbReference>
<name>A0A1Q8R2N4_9FIRM</name>
<dbReference type="InterPro" id="IPR010982">
    <property type="entry name" value="Lambda_DNA-bd_dom_sf"/>
</dbReference>
<evidence type="ECO:0000256" key="1">
    <source>
        <dbReference type="SAM" id="MobiDB-lite"/>
    </source>
</evidence>
<evidence type="ECO:0000259" key="2">
    <source>
        <dbReference type="Pfam" id="PF13464"/>
    </source>
</evidence>
<dbReference type="RefSeq" id="WP_075363323.1">
    <property type="nucleotide sequence ID" value="NZ_MLBF01000002.1"/>
</dbReference>
<evidence type="ECO:0000313" key="3">
    <source>
        <dbReference type="EMBL" id="OLN33818.1"/>
    </source>
</evidence>
<dbReference type="PANTHER" id="PTHR34475:SF1">
    <property type="entry name" value="CYTOSKELETON PROTEIN RODZ"/>
    <property type="match status" value="1"/>
</dbReference>
<dbReference type="Pfam" id="PF13413">
    <property type="entry name" value="HTH_25"/>
    <property type="match status" value="1"/>
</dbReference>
<dbReference type="GO" id="GO:0003677">
    <property type="term" value="F:DNA binding"/>
    <property type="evidence" value="ECO:0007669"/>
    <property type="project" value="InterPro"/>
</dbReference>
<feature type="domain" description="Cytoskeleton protein RodZ-like C-terminal" evidence="2">
    <location>
        <begin position="178"/>
        <end position="246"/>
    </location>
</feature>
<dbReference type="PANTHER" id="PTHR34475">
    <property type="match status" value="1"/>
</dbReference>